<name>A0A0B6Z7Q1_9EUPU</name>
<dbReference type="AlphaFoldDB" id="A0A0B6Z7Q1"/>
<accession>A0A0B6Z7Q1</accession>
<reference evidence="1" key="1">
    <citation type="submission" date="2014-12" db="EMBL/GenBank/DDBJ databases">
        <title>Insight into the proteome of Arion vulgaris.</title>
        <authorList>
            <person name="Aradska J."/>
            <person name="Bulat T."/>
            <person name="Smidak R."/>
            <person name="Sarate P."/>
            <person name="Gangsoo J."/>
            <person name="Sialana F."/>
            <person name="Bilban M."/>
            <person name="Lubec G."/>
        </authorList>
    </citation>
    <scope>NUCLEOTIDE SEQUENCE</scope>
    <source>
        <tissue evidence="1">Skin</tissue>
    </source>
</reference>
<sequence length="193" mass="20994">FNHSTVFNLPIDYSDKLRHVSSKKKVDPAIFHPNVSKINENNSGISTVSNCAVKQFPKVPIPKLRTGANIVSIKPKMQTLPAGKVKAALQSLNSYLASTGRKPTLNNTQYILLKIDDQHVLVKLPFTSVSTAQLNNVTLSGINTIVATSPVNNQVSQEQINQHVHQHMLSEADSNIAKSASKVKMSSTTAKTV</sequence>
<dbReference type="EMBL" id="HACG01017668">
    <property type="protein sequence ID" value="CEK64533.1"/>
    <property type="molecule type" value="Transcribed_RNA"/>
</dbReference>
<gene>
    <name evidence="1" type="primary">ORF52048</name>
</gene>
<feature type="non-terminal residue" evidence="1">
    <location>
        <position position="193"/>
    </location>
</feature>
<protein>
    <submittedName>
        <fullName evidence="1">Uncharacterized protein</fullName>
    </submittedName>
</protein>
<evidence type="ECO:0000313" key="1">
    <source>
        <dbReference type="EMBL" id="CEK64533.1"/>
    </source>
</evidence>
<organism evidence="1">
    <name type="scientific">Arion vulgaris</name>
    <dbReference type="NCBI Taxonomy" id="1028688"/>
    <lineage>
        <taxon>Eukaryota</taxon>
        <taxon>Metazoa</taxon>
        <taxon>Spiralia</taxon>
        <taxon>Lophotrochozoa</taxon>
        <taxon>Mollusca</taxon>
        <taxon>Gastropoda</taxon>
        <taxon>Heterobranchia</taxon>
        <taxon>Euthyneura</taxon>
        <taxon>Panpulmonata</taxon>
        <taxon>Eupulmonata</taxon>
        <taxon>Stylommatophora</taxon>
        <taxon>Helicina</taxon>
        <taxon>Arionoidea</taxon>
        <taxon>Arionidae</taxon>
        <taxon>Arion</taxon>
    </lineage>
</organism>
<feature type="non-terminal residue" evidence="1">
    <location>
        <position position="1"/>
    </location>
</feature>
<proteinExistence type="predicted"/>